<feature type="modified residue" description="4-aspartylphosphate" evidence="4">
    <location>
        <position position="49"/>
    </location>
</feature>
<dbReference type="InterPro" id="IPR039420">
    <property type="entry name" value="WalR-like"/>
</dbReference>
<dbReference type="InterPro" id="IPR001867">
    <property type="entry name" value="OmpR/PhoB-type_DNA-bd"/>
</dbReference>
<dbReference type="InterPro" id="IPR011006">
    <property type="entry name" value="CheY-like_superfamily"/>
</dbReference>
<keyword evidence="2" id="KW-0902">Two-component regulatory system</keyword>
<proteinExistence type="predicted"/>
<feature type="domain" description="Response regulatory" evidence="6">
    <location>
        <begin position="1"/>
        <end position="116"/>
    </location>
</feature>
<accession>A0A844ZU27</accession>
<dbReference type="PROSITE" id="PS51755">
    <property type="entry name" value="OMPR_PHOB"/>
    <property type="match status" value="1"/>
</dbReference>
<dbReference type="PROSITE" id="PS50110">
    <property type="entry name" value="RESPONSE_REGULATORY"/>
    <property type="match status" value="1"/>
</dbReference>
<evidence type="ECO:0000256" key="1">
    <source>
        <dbReference type="ARBA" id="ARBA00022553"/>
    </source>
</evidence>
<feature type="domain" description="OmpR/PhoB-type" evidence="7">
    <location>
        <begin position="124"/>
        <end position="222"/>
    </location>
</feature>
<dbReference type="InterPro" id="IPR001789">
    <property type="entry name" value="Sig_transdc_resp-reg_receiver"/>
</dbReference>
<dbReference type="SMART" id="SM00862">
    <property type="entry name" value="Trans_reg_C"/>
    <property type="match status" value="1"/>
</dbReference>
<dbReference type="InterPro" id="IPR016032">
    <property type="entry name" value="Sig_transdc_resp-reg_C-effctor"/>
</dbReference>
<dbReference type="AlphaFoldDB" id="A0A844ZU27"/>
<dbReference type="Pfam" id="PF00486">
    <property type="entry name" value="Trans_reg_C"/>
    <property type="match status" value="1"/>
</dbReference>
<dbReference type="PANTHER" id="PTHR48111">
    <property type="entry name" value="REGULATOR OF RPOS"/>
    <property type="match status" value="1"/>
</dbReference>
<evidence type="ECO:0000313" key="8">
    <source>
        <dbReference type="EMBL" id="MXO90974.1"/>
    </source>
</evidence>
<dbReference type="InterPro" id="IPR036388">
    <property type="entry name" value="WH-like_DNA-bd_sf"/>
</dbReference>
<name>A0A844ZU27_9SPHN</name>
<reference evidence="8 9" key="1">
    <citation type="submission" date="2019-12" db="EMBL/GenBank/DDBJ databases">
        <title>Genomic-based taxomic classification of the family Erythrobacteraceae.</title>
        <authorList>
            <person name="Xu L."/>
        </authorList>
    </citation>
    <scope>NUCLEOTIDE SEQUENCE [LARGE SCALE GENOMIC DNA]</scope>
    <source>
        <strain evidence="8 9">KCTC 52763</strain>
    </source>
</reference>
<protein>
    <submittedName>
        <fullName evidence="8">DNA-binding response regulator</fullName>
    </submittedName>
</protein>
<dbReference type="GO" id="GO:0000156">
    <property type="term" value="F:phosphorelay response regulator activity"/>
    <property type="evidence" value="ECO:0007669"/>
    <property type="project" value="TreeGrafter"/>
</dbReference>
<dbReference type="EMBL" id="WTYX01000002">
    <property type="protein sequence ID" value="MXO90974.1"/>
    <property type="molecule type" value="Genomic_DNA"/>
</dbReference>
<dbReference type="Gene3D" id="1.10.10.10">
    <property type="entry name" value="Winged helix-like DNA-binding domain superfamily/Winged helix DNA-binding domain"/>
    <property type="match status" value="1"/>
</dbReference>
<dbReference type="RefSeq" id="WP_160604724.1">
    <property type="nucleotide sequence ID" value="NZ_WTYX01000002.1"/>
</dbReference>
<feature type="DNA-binding region" description="OmpR/PhoB-type" evidence="5">
    <location>
        <begin position="124"/>
        <end position="222"/>
    </location>
</feature>
<dbReference type="PANTHER" id="PTHR48111:SF40">
    <property type="entry name" value="PHOSPHATE REGULON TRANSCRIPTIONAL REGULATORY PROTEIN PHOB"/>
    <property type="match status" value="1"/>
</dbReference>
<dbReference type="GO" id="GO:0000976">
    <property type="term" value="F:transcription cis-regulatory region binding"/>
    <property type="evidence" value="ECO:0007669"/>
    <property type="project" value="TreeGrafter"/>
</dbReference>
<dbReference type="CDD" id="cd00383">
    <property type="entry name" value="trans_reg_C"/>
    <property type="match status" value="1"/>
</dbReference>
<evidence type="ECO:0000256" key="3">
    <source>
        <dbReference type="ARBA" id="ARBA00023125"/>
    </source>
</evidence>
<keyword evidence="3 5" id="KW-0238">DNA-binding</keyword>
<evidence type="ECO:0000256" key="5">
    <source>
        <dbReference type="PROSITE-ProRule" id="PRU01091"/>
    </source>
</evidence>
<evidence type="ECO:0000259" key="7">
    <source>
        <dbReference type="PROSITE" id="PS51755"/>
    </source>
</evidence>
<keyword evidence="1 4" id="KW-0597">Phosphoprotein</keyword>
<organism evidence="8 9">
    <name type="scientific">Pontixanthobacter aquaemixtae</name>
    <dbReference type="NCBI Taxonomy" id="1958940"/>
    <lineage>
        <taxon>Bacteria</taxon>
        <taxon>Pseudomonadati</taxon>
        <taxon>Pseudomonadota</taxon>
        <taxon>Alphaproteobacteria</taxon>
        <taxon>Sphingomonadales</taxon>
        <taxon>Erythrobacteraceae</taxon>
        <taxon>Pontixanthobacter</taxon>
    </lineage>
</organism>
<comment type="caution">
    <text evidence="8">The sequence shown here is derived from an EMBL/GenBank/DDBJ whole genome shotgun (WGS) entry which is preliminary data.</text>
</comment>
<dbReference type="Proteomes" id="UP000442714">
    <property type="component" value="Unassembled WGS sequence"/>
</dbReference>
<evidence type="ECO:0000259" key="6">
    <source>
        <dbReference type="PROSITE" id="PS50110"/>
    </source>
</evidence>
<gene>
    <name evidence="8" type="ORF">GRI41_09090</name>
</gene>
<keyword evidence="9" id="KW-1185">Reference proteome</keyword>
<evidence type="ECO:0000256" key="2">
    <source>
        <dbReference type="ARBA" id="ARBA00023012"/>
    </source>
</evidence>
<dbReference type="OrthoDB" id="7407049at2"/>
<dbReference type="Pfam" id="PF00072">
    <property type="entry name" value="Response_reg"/>
    <property type="match status" value="1"/>
</dbReference>
<evidence type="ECO:0000313" key="9">
    <source>
        <dbReference type="Proteomes" id="UP000442714"/>
    </source>
</evidence>
<evidence type="ECO:0000256" key="4">
    <source>
        <dbReference type="PROSITE-ProRule" id="PRU00169"/>
    </source>
</evidence>
<dbReference type="Gene3D" id="3.40.50.2300">
    <property type="match status" value="1"/>
</dbReference>
<dbReference type="SUPFAM" id="SSF46894">
    <property type="entry name" value="C-terminal effector domain of the bipartite response regulators"/>
    <property type="match status" value="1"/>
</dbReference>
<dbReference type="GO" id="GO:0006355">
    <property type="term" value="P:regulation of DNA-templated transcription"/>
    <property type="evidence" value="ECO:0007669"/>
    <property type="project" value="InterPro"/>
</dbReference>
<dbReference type="SUPFAM" id="SSF52172">
    <property type="entry name" value="CheY-like"/>
    <property type="match status" value="1"/>
</dbReference>
<dbReference type="GO" id="GO:0032993">
    <property type="term" value="C:protein-DNA complex"/>
    <property type="evidence" value="ECO:0007669"/>
    <property type="project" value="TreeGrafter"/>
</dbReference>
<dbReference type="GO" id="GO:0005829">
    <property type="term" value="C:cytosol"/>
    <property type="evidence" value="ECO:0007669"/>
    <property type="project" value="TreeGrafter"/>
</dbReference>
<sequence length="222" mass="25089">MRIISILTTGVVDEECEDFVHGDETYKFDRIIPGDPPKLIEGSVWIFVDWLLPELSGLEMCRRLRADPRTSDAHITILLEQDSLEDRRRALSAGADDYFVGRPSRNQILDRVMTAKAQGGSYATRQVETGDWSIDLGALRAKWQGTPIDLGPTEFKLLRFFIENPNHLLERRDIINAIGKGEAIIQDRTVDVWIGRLRRALIAAGARNPLSTVRGRGYVFEV</sequence>